<accession>A0A453NR49</accession>
<name>A0A453NR49_AEGTS</name>
<comment type="similarity">
    <text evidence="2">Belongs to the NUP186/NUP192/NUP205 family.</text>
</comment>
<organism evidence="7 8">
    <name type="scientific">Aegilops tauschii subsp. strangulata</name>
    <name type="common">Goatgrass</name>
    <dbReference type="NCBI Taxonomy" id="200361"/>
    <lineage>
        <taxon>Eukaryota</taxon>
        <taxon>Viridiplantae</taxon>
        <taxon>Streptophyta</taxon>
        <taxon>Embryophyta</taxon>
        <taxon>Tracheophyta</taxon>
        <taxon>Spermatophyta</taxon>
        <taxon>Magnoliopsida</taxon>
        <taxon>Liliopsida</taxon>
        <taxon>Poales</taxon>
        <taxon>Poaceae</taxon>
        <taxon>BOP clade</taxon>
        <taxon>Pooideae</taxon>
        <taxon>Triticodae</taxon>
        <taxon>Triticeae</taxon>
        <taxon>Triticinae</taxon>
        <taxon>Aegilops</taxon>
    </lineage>
</organism>
<reference evidence="8" key="1">
    <citation type="journal article" date="2014" name="Science">
        <title>Ancient hybridizations among the ancestral genomes of bread wheat.</title>
        <authorList>
            <consortium name="International Wheat Genome Sequencing Consortium,"/>
            <person name="Marcussen T."/>
            <person name="Sandve S.R."/>
            <person name="Heier L."/>
            <person name="Spannagl M."/>
            <person name="Pfeifer M."/>
            <person name="Jakobsen K.S."/>
            <person name="Wulff B.B."/>
            <person name="Steuernagel B."/>
            <person name="Mayer K.F."/>
            <person name="Olsen O.A."/>
        </authorList>
    </citation>
    <scope>NUCLEOTIDE SEQUENCE [LARGE SCALE GENOMIC DNA]</scope>
    <source>
        <strain evidence="8">cv. AL8/78</strain>
    </source>
</reference>
<dbReference type="PANTHER" id="PTHR31344">
    <property type="entry name" value="NUCLEAR PORE COMPLEX PROTEIN NUP205"/>
    <property type="match status" value="1"/>
</dbReference>
<evidence type="ECO:0000256" key="1">
    <source>
        <dbReference type="ARBA" id="ARBA00004123"/>
    </source>
</evidence>
<dbReference type="InterPro" id="IPR021827">
    <property type="entry name" value="Nup186/Nup192/Nup205"/>
</dbReference>
<keyword evidence="8" id="KW-1185">Reference proteome</keyword>
<protein>
    <recommendedName>
        <fullName evidence="9">Nuclear pore complex protein NUP205</fullName>
    </recommendedName>
</protein>
<reference evidence="7" key="3">
    <citation type="journal article" date="2017" name="Nature">
        <title>Genome sequence of the progenitor of the wheat D genome Aegilops tauschii.</title>
        <authorList>
            <person name="Luo M.C."/>
            <person name="Gu Y.Q."/>
            <person name="Puiu D."/>
            <person name="Wang H."/>
            <person name="Twardziok S.O."/>
            <person name="Deal K.R."/>
            <person name="Huo N."/>
            <person name="Zhu T."/>
            <person name="Wang L."/>
            <person name="Wang Y."/>
            <person name="McGuire P.E."/>
            <person name="Liu S."/>
            <person name="Long H."/>
            <person name="Ramasamy R.K."/>
            <person name="Rodriguez J.C."/>
            <person name="Van S.L."/>
            <person name="Yuan L."/>
            <person name="Wang Z."/>
            <person name="Xia Z."/>
            <person name="Xiao L."/>
            <person name="Anderson O.D."/>
            <person name="Ouyang S."/>
            <person name="Liang Y."/>
            <person name="Zimin A.V."/>
            <person name="Pertea G."/>
            <person name="Qi P."/>
            <person name="Bennetzen J.L."/>
            <person name="Dai X."/>
            <person name="Dawson M.W."/>
            <person name="Muller H.G."/>
            <person name="Kugler K."/>
            <person name="Rivarola-Duarte L."/>
            <person name="Spannagl M."/>
            <person name="Mayer K.F.X."/>
            <person name="Lu F.H."/>
            <person name="Bevan M.W."/>
            <person name="Leroy P."/>
            <person name="Li P."/>
            <person name="You F.M."/>
            <person name="Sun Q."/>
            <person name="Liu Z."/>
            <person name="Lyons E."/>
            <person name="Wicker T."/>
            <person name="Salzberg S.L."/>
            <person name="Devos K.M."/>
            <person name="Dvorak J."/>
        </authorList>
    </citation>
    <scope>NUCLEOTIDE SEQUENCE [LARGE SCALE GENOMIC DNA]</scope>
    <source>
        <strain evidence="7">cv. AL8/78</strain>
    </source>
</reference>
<feature type="transmembrane region" description="Helical" evidence="6">
    <location>
        <begin position="1704"/>
        <end position="1721"/>
    </location>
</feature>
<keyword evidence="4" id="KW-0539">Nucleus</keyword>
<comment type="subcellular location">
    <subcellularLocation>
        <location evidence="1">Nucleus</location>
    </subcellularLocation>
</comment>
<evidence type="ECO:0000256" key="2">
    <source>
        <dbReference type="ARBA" id="ARBA00005892"/>
    </source>
</evidence>
<dbReference type="PANTHER" id="PTHR31344:SF0">
    <property type="entry name" value="NUCLEAR PORE COMPLEX PROTEIN NUP205"/>
    <property type="match status" value="1"/>
</dbReference>
<evidence type="ECO:0008006" key="9">
    <source>
        <dbReference type="Google" id="ProtNLM"/>
    </source>
</evidence>
<keyword evidence="3" id="KW-0813">Transport</keyword>
<proteinExistence type="inferred from homology"/>
<evidence type="ECO:0000313" key="7">
    <source>
        <dbReference type="EnsemblPlants" id="AET6Gv20453500.4"/>
    </source>
</evidence>
<evidence type="ECO:0000313" key="8">
    <source>
        <dbReference type="Proteomes" id="UP000015105"/>
    </source>
</evidence>
<evidence type="ECO:0000256" key="6">
    <source>
        <dbReference type="SAM" id="Phobius"/>
    </source>
</evidence>
<evidence type="ECO:0000256" key="5">
    <source>
        <dbReference type="SAM" id="MobiDB-lite"/>
    </source>
</evidence>
<sequence length="1898" mass="215066">LISSPKLPSPKPRSPPRAPLGFNPSPSHSAGHRRFIGLRRESSPAMAPPPPRELLAVVEAALLGPAPASPTQRVELLHAVRDAAPAFRALLSYPGPKASDRTQVEAKEVRLSDMPPITLDDTDVQTALKLSDELNLNEIECVRLLVSANREWVLYGREPLEIYRLAAGLWYMERRDLITSLYILLRSVVLDQGLDADLMYEIQNQMEALFSDGLRQRIITLVKELNREEPSGIGRPSSERYVLDFRGALVERRAIVSRERLSLSHCLALSALIKLMGPKEVKDTFSILKDCAAEVNENSTVELQITYGVLFSLVITFVSDALSNSHEKTSLPSSDSSFRHEFHELVMKTCNDTTAEGFVGVVRLAWTVLLMLTQDRNSARDSVINAFSRAVTDIWSCLDIICRLNAFKFLRERVMQAAAYQNDDDDIVYMYTGYAHKLMMCFLSHPTSRDKIKEIKEKAMNALSPYSLPQDHREDPNISGEQIGQPINQPFVSLLELVGEIYQKEPELVHGNEELWTFVVYAGEDHTNTQTLVAFLGLLSTLASSDVGAAKVYELLQGKIYRSVGWNTLFDCLSIYEEKFKKSLQSSTSMLPDFPEGDAQALVAYLAVLQKVVENGNPSERRKWFPDIEPLFKLLSYENVPPYLKGALRNSITAFVKVSPQLKDAVWSYLEQYDLPVVTVPPGQHAATQVYDMRFELNEVEARRESYPSTISFLNLVNALIAEERNISDKGRRFMGIFKFVYEDVFGPFPQRAYADPREKWELALACLEHFHMVLRMYDIKDDDIYAAFNTSGPSTSNASVEKQLPVLELVKDFMCGKVAFRNIMNIILMGVDTLINERTTQTYGILLEKAVHLSLEIFILVMERDLVLADVFRPLYQPLEIILSQNHRQIISLLEFVRYDYLPQIQQCSIKIMGILSSRIVGLVQLLLKEDVAKSVIEDYAACLEFRFDDFQVIENTKDDVGVLILQLLIDNICRPAPNITHLLLRFDVNGPIERTVLKPKSHYSCLKIILDNLEKVTKPDINALLHEFSFQLMYESCLDPLTCGPVMDLLSTTKYQFFSKHVGTIGVSPLPKRNNNQALRISMLHERAWLLKIQALALHVSDISSSVYREACLAILSDAFGHCAENMKNASMFQSPGTPICTSSGLMNRNKVLELLEVVQFRCPDTSMKYPQLLSNLRVESKIEEILRNSATSEFGGVYYFSERGDRLIDLDAFHQKLIQMSQELHTQLSESEKGELKESFHRMLKWAWRYNKNLEEQAAQLHMLTSWSQIVEVAVSRRMSLLENRSQLLFELLDASLGATSSPDCSVKMAYILTNVALTCMAKLRDERFICPTGADSDAVTCLDIISAKQLSNAACNSLLFKLIMAIMRNESSETLRRRQYALLLSYFQYCGSILDSDVPPSVIRFLLLEEQEGDDDELTLQNVLKEQSELARANFAIIRKEAQAVIDLVTKDAIHGSETGKAISFYVLDSLVSIDHEKYFLNQLQSRGILRSCLTDVSNYLSKDMSFSSEFSQRFCTIDAQFSLLLRITHHYGKHGSQILLSMGALQNLSSCSLSGYQKKGSSRLNSNVVKERAGEIDKKWSLTAPVLRIITSFTSLVDSADFLEVKNKIVREIVDFAKQHQSIFNSILRENISGANAFSLERLNMVVSILSKIWAYEENDECSYVQDLFSMMHSLFSLDFGSLNFIQSPNMIENQKSELVLFGICFGLISYLYFLATKKNMRFQISDGDNNKLGQQQPTLQMVSNLLNSVTLALERVGEEKYLLLNKVRDLNELSRKEVDEIIKVCMKQDCISPNDNIRKRRYIAMIDLCCMAGNRDQLITLLLQVAECAITILLVHFHDEACAEDLSSFSDELLPLLERLEHLKEDKVGRNLKLFYRSVSTLKEMTVRSMTM</sequence>
<evidence type="ECO:0000256" key="3">
    <source>
        <dbReference type="ARBA" id="ARBA00022448"/>
    </source>
</evidence>
<reference evidence="8" key="2">
    <citation type="journal article" date="2017" name="Nat. Plants">
        <title>The Aegilops tauschii genome reveals multiple impacts of transposons.</title>
        <authorList>
            <person name="Zhao G."/>
            <person name="Zou C."/>
            <person name="Li K."/>
            <person name="Wang K."/>
            <person name="Li T."/>
            <person name="Gao L."/>
            <person name="Zhang X."/>
            <person name="Wang H."/>
            <person name="Yang Z."/>
            <person name="Liu X."/>
            <person name="Jiang W."/>
            <person name="Mao L."/>
            <person name="Kong X."/>
            <person name="Jiao Y."/>
            <person name="Jia J."/>
        </authorList>
    </citation>
    <scope>NUCLEOTIDE SEQUENCE [LARGE SCALE GENOMIC DNA]</scope>
    <source>
        <strain evidence="8">cv. AL8/78</strain>
    </source>
</reference>
<dbReference type="STRING" id="200361.A0A453NR49"/>
<feature type="region of interest" description="Disordered" evidence="5">
    <location>
        <begin position="1"/>
        <end position="50"/>
    </location>
</feature>
<keyword evidence="6" id="KW-1133">Transmembrane helix</keyword>
<reference evidence="7" key="5">
    <citation type="journal article" date="2021" name="G3 (Bethesda)">
        <title>Aegilops tauschii genome assembly Aet v5.0 features greater sequence contiguity and improved annotation.</title>
        <authorList>
            <person name="Wang L."/>
            <person name="Zhu T."/>
            <person name="Rodriguez J.C."/>
            <person name="Deal K.R."/>
            <person name="Dubcovsky J."/>
            <person name="McGuire P.E."/>
            <person name="Lux T."/>
            <person name="Spannagl M."/>
            <person name="Mayer K.F.X."/>
            <person name="Baldrich P."/>
            <person name="Meyers B.C."/>
            <person name="Huo N."/>
            <person name="Gu Y.Q."/>
            <person name="Zhou H."/>
            <person name="Devos K.M."/>
            <person name="Bennetzen J.L."/>
            <person name="Unver T."/>
            <person name="Budak H."/>
            <person name="Gulick P.J."/>
            <person name="Galiba G."/>
            <person name="Kalapos B."/>
            <person name="Nelson D.R."/>
            <person name="Li P."/>
            <person name="You F.M."/>
            <person name="Luo M.C."/>
            <person name="Dvorak J."/>
        </authorList>
    </citation>
    <scope>NUCLEOTIDE SEQUENCE [LARGE SCALE GENOMIC DNA]</scope>
    <source>
        <strain evidence="7">cv. AL8/78</strain>
    </source>
</reference>
<dbReference type="Proteomes" id="UP000015105">
    <property type="component" value="Chromosome 6D"/>
</dbReference>
<dbReference type="GO" id="GO:0005643">
    <property type="term" value="C:nuclear pore"/>
    <property type="evidence" value="ECO:0007669"/>
    <property type="project" value="InterPro"/>
</dbReference>
<dbReference type="Gramene" id="AET6Gv20453500.4">
    <property type="protein sequence ID" value="AET6Gv20453500.4"/>
    <property type="gene ID" value="AET6Gv20453500"/>
</dbReference>
<keyword evidence="6" id="KW-0812">Transmembrane</keyword>
<reference evidence="7" key="4">
    <citation type="submission" date="2019-03" db="UniProtKB">
        <authorList>
            <consortium name="EnsemblPlants"/>
        </authorList>
    </citation>
    <scope>IDENTIFICATION</scope>
</reference>
<dbReference type="EnsemblPlants" id="AET6Gv20453500.4">
    <property type="protein sequence ID" value="AET6Gv20453500.4"/>
    <property type="gene ID" value="AET6Gv20453500"/>
</dbReference>
<dbReference type="Pfam" id="PF11894">
    <property type="entry name" value="Nup192"/>
    <property type="match status" value="1"/>
</dbReference>
<evidence type="ECO:0000256" key="4">
    <source>
        <dbReference type="ARBA" id="ARBA00023242"/>
    </source>
</evidence>
<keyword evidence="6" id="KW-0472">Membrane</keyword>
<feature type="compositionally biased region" description="Pro residues" evidence="5">
    <location>
        <begin position="7"/>
        <end position="18"/>
    </location>
</feature>